<proteinExistence type="predicted"/>
<feature type="transmembrane region" description="Helical" evidence="1">
    <location>
        <begin position="67"/>
        <end position="83"/>
    </location>
</feature>
<evidence type="ECO:0000256" key="1">
    <source>
        <dbReference type="SAM" id="Phobius"/>
    </source>
</evidence>
<dbReference type="EMBL" id="JBFOLJ010000002">
    <property type="protein sequence ID" value="KAL2552907.1"/>
    <property type="molecule type" value="Genomic_DNA"/>
</dbReference>
<dbReference type="PANTHER" id="PTHR14614:SF132">
    <property type="entry name" value="PROTEIN-LYSINE METHYLTRANSFERASE C42C1.13"/>
    <property type="match status" value="1"/>
</dbReference>
<dbReference type="SUPFAM" id="SSF53335">
    <property type="entry name" value="S-adenosyl-L-methionine-dependent methyltransferases"/>
    <property type="match status" value="1"/>
</dbReference>
<dbReference type="AlphaFoldDB" id="A0ABD1WT87"/>
<dbReference type="Proteomes" id="UP001604277">
    <property type="component" value="Unassembled WGS sequence"/>
</dbReference>
<dbReference type="InterPro" id="IPR029063">
    <property type="entry name" value="SAM-dependent_MTases_sf"/>
</dbReference>
<sequence>MNGLKRWSRRAKVRGGKWAKRSEGLPTLACLGMRVVWLMKSGRKVEGFLAAKGVGFLLDFRVEVNQVLGLIIGAAMVMFATALCHCSVSDANGCLALQDVPSEIQEDSAESQQVQPQEELQQNYHLLSINSTIVIRQLPSQGISFQLWPAATTLVTLFDLHHHCITTLLSAVSNGGETQHRPIRILELGSGTGVVGIAAAAILGASVTVTDLPHVLPNMQFNVDANAETLKLHGGAVEVAALSWGDTQNMEAIGRVYDVIMGSDVVYHDHLYEPLLETLKFFLLKSETKIVFLMAHLKRWKKESAFFKKAKKFFDVEILHNDEPSNGSRVGVAVYQFAGKFPSRPIINTTGDCKILSTIA</sequence>
<keyword evidence="1" id="KW-1133">Transmembrane helix</keyword>
<accession>A0ABD1WT87</accession>
<evidence type="ECO:0000313" key="2">
    <source>
        <dbReference type="EMBL" id="KAL2552907.1"/>
    </source>
</evidence>
<comment type="caution">
    <text evidence="2">The sequence shown here is derived from an EMBL/GenBank/DDBJ whole genome shotgun (WGS) entry which is preliminary data.</text>
</comment>
<reference evidence="3" key="1">
    <citation type="submission" date="2024-07" db="EMBL/GenBank/DDBJ databases">
        <title>Two chromosome-level genome assemblies of Korean endemic species Abeliophyllum distichum and Forsythia ovata (Oleaceae).</title>
        <authorList>
            <person name="Jang H."/>
        </authorList>
    </citation>
    <scope>NUCLEOTIDE SEQUENCE [LARGE SCALE GENOMIC DNA]</scope>
</reference>
<dbReference type="Gene3D" id="3.40.50.150">
    <property type="entry name" value="Vaccinia Virus protein VP39"/>
    <property type="match status" value="1"/>
</dbReference>
<dbReference type="PANTHER" id="PTHR14614">
    <property type="entry name" value="HEPATOCELLULAR CARCINOMA-ASSOCIATED ANTIGEN"/>
    <property type="match status" value="1"/>
</dbReference>
<evidence type="ECO:0000313" key="3">
    <source>
        <dbReference type="Proteomes" id="UP001604277"/>
    </source>
</evidence>
<dbReference type="Pfam" id="PF10294">
    <property type="entry name" value="Methyltransf_16"/>
    <property type="match status" value="1"/>
</dbReference>
<name>A0ABD1WT87_9LAMI</name>
<organism evidence="2 3">
    <name type="scientific">Forsythia ovata</name>
    <dbReference type="NCBI Taxonomy" id="205694"/>
    <lineage>
        <taxon>Eukaryota</taxon>
        <taxon>Viridiplantae</taxon>
        <taxon>Streptophyta</taxon>
        <taxon>Embryophyta</taxon>
        <taxon>Tracheophyta</taxon>
        <taxon>Spermatophyta</taxon>
        <taxon>Magnoliopsida</taxon>
        <taxon>eudicotyledons</taxon>
        <taxon>Gunneridae</taxon>
        <taxon>Pentapetalae</taxon>
        <taxon>asterids</taxon>
        <taxon>lamiids</taxon>
        <taxon>Lamiales</taxon>
        <taxon>Oleaceae</taxon>
        <taxon>Forsythieae</taxon>
        <taxon>Forsythia</taxon>
    </lineage>
</organism>
<dbReference type="InterPro" id="IPR019410">
    <property type="entry name" value="Methyltransf_16"/>
</dbReference>
<gene>
    <name evidence="2" type="ORF">Fot_06526</name>
</gene>
<protein>
    <submittedName>
        <fullName evidence="2">N2</fullName>
    </submittedName>
</protein>
<keyword evidence="3" id="KW-1185">Reference proteome</keyword>
<keyword evidence="1" id="KW-0812">Transmembrane</keyword>
<keyword evidence="1" id="KW-0472">Membrane</keyword>